<evidence type="ECO:0000259" key="1">
    <source>
        <dbReference type="Pfam" id="PF20026"/>
    </source>
</evidence>
<feature type="domain" description="DUF6434" evidence="1">
    <location>
        <begin position="72"/>
        <end position="129"/>
    </location>
</feature>
<sequence length="204" mass="23160">MSERPDLDKRLDSKTFRSYYYLKEELTAFCRQNGLPVSGGKLELTERIACFLDTGRVMAPAAKSRPGKAREGAITEEMAIEPDFVCSERHRAFFKAKIGQGFSFNVAFQKWLKANTGKTYRDAVAAYDQILKEKKKGKTAIGQQFEYNTYIRDFFADNAGKSLEEAIVCWKYKKGLPGHNGYERADLEALSGGEKAENREERKP</sequence>
<evidence type="ECO:0000313" key="3">
    <source>
        <dbReference type="Proteomes" id="UP000192391"/>
    </source>
</evidence>
<evidence type="ECO:0000313" key="2">
    <source>
        <dbReference type="EMBL" id="ARD66683.1"/>
    </source>
</evidence>
<dbReference type="InterPro" id="IPR045492">
    <property type="entry name" value="DUF6434"/>
</dbReference>
<dbReference type="Pfam" id="PF20026">
    <property type="entry name" value="DUF6434"/>
    <property type="match status" value="1"/>
</dbReference>
<proteinExistence type="predicted"/>
<dbReference type="RefSeq" id="WP_038354199.1">
    <property type="nucleotide sequence ID" value="NZ_CP019962.1"/>
</dbReference>
<protein>
    <recommendedName>
        <fullName evidence="1">DUF6434 domain-containing protein</fullName>
    </recommendedName>
</protein>
<gene>
    <name evidence="2" type="ORF">B2M23_14620</name>
</gene>
<accession>A0AAC9QW45</accession>
<name>A0AAC9QW45_EUBLI</name>
<dbReference type="Pfam" id="PF18953">
    <property type="entry name" value="SAP_new25"/>
    <property type="match status" value="1"/>
</dbReference>
<dbReference type="Proteomes" id="UP000192391">
    <property type="component" value="Chromosome"/>
</dbReference>
<dbReference type="EMBL" id="CP019962">
    <property type="protein sequence ID" value="ARD66683.1"/>
    <property type="molecule type" value="Genomic_DNA"/>
</dbReference>
<reference evidence="3" key="1">
    <citation type="journal article" date="2017" name="Sci. Rep.">
        <title>Determination of the Genome and Primary Transcriptome of Syngas Fermenting Eubacterium limosum ATCC 8486.</title>
        <authorList>
            <person name="Song Y."/>
            <person name="Shin J."/>
            <person name="Jeong Y."/>
            <person name="Jin S."/>
            <person name="Lee J.K."/>
            <person name="Kim D.R."/>
            <person name="Kim S.C."/>
            <person name="Cho S."/>
            <person name="Cho B.K."/>
        </authorList>
    </citation>
    <scope>NUCLEOTIDE SEQUENCE [LARGE SCALE GENOMIC DNA]</scope>
    <source>
        <strain evidence="3">ATCC 8486</strain>
    </source>
</reference>
<dbReference type="AlphaFoldDB" id="A0AAC9QW45"/>
<dbReference type="KEGG" id="elim:B2M23_14620"/>
<organism evidence="2 3">
    <name type="scientific">Eubacterium limosum</name>
    <dbReference type="NCBI Taxonomy" id="1736"/>
    <lineage>
        <taxon>Bacteria</taxon>
        <taxon>Bacillati</taxon>
        <taxon>Bacillota</taxon>
        <taxon>Clostridia</taxon>
        <taxon>Eubacteriales</taxon>
        <taxon>Eubacteriaceae</taxon>
        <taxon>Eubacterium</taxon>
    </lineage>
</organism>